<dbReference type="InterPro" id="IPR041657">
    <property type="entry name" value="HTH_17"/>
</dbReference>
<accession>A0A382IJ66</accession>
<gene>
    <name evidence="2" type="ORF">METZ01_LOCUS252520</name>
</gene>
<dbReference type="EMBL" id="UINC01067723">
    <property type="protein sequence ID" value="SVB99666.1"/>
    <property type="molecule type" value="Genomic_DNA"/>
</dbReference>
<dbReference type="AlphaFoldDB" id="A0A382IJ66"/>
<feature type="domain" description="Helix-turn-helix" evidence="1">
    <location>
        <begin position="6"/>
        <end position="57"/>
    </location>
</feature>
<organism evidence="2">
    <name type="scientific">marine metagenome</name>
    <dbReference type="NCBI Taxonomy" id="408172"/>
    <lineage>
        <taxon>unclassified sequences</taxon>
        <taxon>metagenomes</taxon>
        <taxon>ecological metagenomes</taxon>
    </lineage>
</organism>
<proteinExistence type="predicted"/>
<dbReference type="InterPro" id="IPR009061">
    <property type="entry name" value="DNA-bd_dom_put_sf"/>
</dbReference>
<reference evidence="2" key="1">
    <citation type="submission" date="2018-05" db="EMBL/GenBank/DDBJ databases">
        <authorList>
            <person name="Lanie J.A."/>
            <person name="Ng W.-L."/>
            <person name="Kazmierczak K.M."/>
            <person name="Andrzejewski T.M."/>
            <person name="Davidsen T.M."/>
            <person name="Wayne K.J."/>
            <person name="Tettelin H."/>
            <person name="Glass J.I."/>
            <person name="Rusch D."/>
            <person name="Podicherti R."/>
            <person name="Tsui H.-C.T."/>
            <person name="Winkler M.E."/>
        </authorList>
    </citation>
    <scope>NUCLEOTIDE SEQUENCE</scope>
</reference>
<name>A0A382IJ66_9ZZZZ</name>
<sequence length="63" mass="7523">MEFPQFLTEKQVSIMTKQSQKTLQQHRWKNTGIPFHKFGGTVRYSEEDVLQYMKNCRVETEIA</sequence>
<evidence type="ECO:0000313" key="2">
    <source>
        <dbReference type="EMBL" id="SVB99666.1"/>
    </source>
</evidence>
<evidence type="ECO:0000259" key="1">
    <source>
        <dbReference type="Pfam" id="PF12728"/>
    </source>
</evidence>
<dbReference type="SUPFAM" id="SSF46955">
    <property type="entry name" value="Putative DNA-binding domain"/>
    <property type="match status" value="1"/>
</dbReference>
<dbReference type="Pfam" id="PF12728">
    <property type="entry name" value="HTH_17"/>
    <property type="match status" value="1"/>
</dbReference>
<protein>
    <recommendedName>
        <fullName evidence="1">Helix-turn-helix domain-containing protein</fullName>
    </recommendedName>
</protein>